<dbReference type="InterPro" id="IPR013113">
    <property type="entry name" value="SIP_FAD-bd"/>
</dbReference>
<sequence>MREATVTQTAVPTQAVPFRFFPVQVARTEQLSPNFLRVTFTGDELIHFADNGWDQRIKLIPPLADSGFEHLPTGEDWYLRWRELPDEKRNPIRTYTIRDVRAADREIDVDMVLHGVNGPASRWAVDAVPGSLMTVLGPNAEFDGPSGGIDFHPPAGTRRILLVGDETAVPAIASILARLPQDAVGHALLEVPESADELAIVAPPNFTVTWLPRDGEAHGVKVIPAVREVATKLLGDCVAPVSAPVLEDVDIDEGILWEVPEESAGAPDGFYAWLAGEAGVIKTLRRHLVSECGVDRRAVAFMGYWRLGRAES</sequence>
<proteinExistence type="predicted"/>
<dbReference type="Gene3D" id="3.40.50.80">
    <property type="entry name" value="Nucleotide-binding domain of ferredoxin-NADP reductase (FNR) module"/>
    <property type="match status" value="1"/>
</dbReference>
<dbReference type="InterPro" id="IPR039374">
    <property type="entry name" value="SIP_fam"/>
</dbReference>
<keyword evidence="3" id="KW-1185">Reference proteome</keyword>
<dbReference type="PANTHER" id="PTHR30157:SF0">
    <property type="entry name" value="NADPH-DEPENDENT FERRIC-CHELATE REDUCTASE"/>
    <property type="match status" value="1"/>
</dbReference>
<dbReference type="InterPro" id="IPR039261">
    <property type="entry name" value="FNR_nucleotide-bd"/>
</dbReference>
<accession>A0ABQ3XRF4</accession>
<dbReference type="PROSITE" id="PS51384">
    <property type="entry name" value="FAD_FR"/>
    <property type="match status" value="1"/>
</dbReference>
<dbReference type="PANTHER" id="PTHR30157">
    <property type="entry name" value="FERRIC REDUCTASE, NADPH-DEPENDENT"/>
    <property type="match status" value="1"/>
</dbReference>
<dbReference type="CDD" id="cd06193">
    <property type="entry name" value="siderophore_interacting"/>
    <property type="match status" value="1"/>
</dbReference>
<dbReference type="SUPFAM" id="SSF63380">
    <property type="entry name" value="Riboflavin synthase domain-like"/>
    <property type="match status" value="1"/>
</dbReference>
<name>A0ABQ3XRF4_9ACTN</name>
<reference evidence="2 3" key="1">
    <citation type="submission" date="2021-01" db="EMBL/GenBank/DDBJ databases">
        <title>Whole genome shotgun sequence of Actinoplanes couchii NBRC 106145.</title>
        <authorList>
            <person name="Komaki H."/>
            <person name="Tamura T."/>
        </authorList>
    </citation>
    <scope>NUCLEOTIDE SEQUENCE [LARGE SCALE GENOMIC DNA]</scope>
    <source>
        <strain evidence="2 3">NBRC 106145</strain>
    </source>
</reference>
<dbReference type="Proteomes" id="UP000612282">
    <property type="component" value="Unassembled WGS sequence"/>
</dbReference>
<dbReference type="InterPro" id="IPR007037">
    <property type="entry name" value="SIP_rossman_dom"/>
</dbReference>
<protein>
    <recommendedName>
        <fullName evidence="1">FAD-binding FR-type domain-containing protein</fullName>
    </recommendedName>
</protein>
<dbReference type="InterPro" id="IPR017927">
    <property type="entry name" value="FAD-bd_FR_type"/>
</dbReference>
<dbReference type="Pfam" id="PF04954">
    <property type="entry name" value="SIP"/>
    <property type="match status" value="1"/>
</dbReference>
<organism evidence="2 3">
    <name type="scientific">Actinoplanes couchii</name>
    <dbReference type="NCBI Taxonomy" id="403638"/>
    <lineage>
        <taxon>Bacteria</taxon>
        <taxon>Bacillati</taxon>
        <taxon>Actinomycetota</taxon>
        <taxon>Actinomycetes</taxon>
        <taxon>Micromonosporales</taxon>
        <taxon>Micromonosporaceae</taxon>
        <taxon>Actinoplanes</taxon>
    </lineage>
</organism>
<evidence type="ECO:0000313" key="2">
    <source>
        <dbReference type="EMBL" id="GID61097.1"/>
    </source>
</evidence>
<evidence type="ECO:0000313" key="3">
    <source>
        <dbReference type="Proteomes" id="UP000612282"/>
    </source>
</evidence>
<gene>
    <name evidence="2" type="ORF">Aco03nite_095010</name>
</gene>
<dbReference type="InterPro" id="IPR017938">
    <property type="entry name" value="Riboflavin_synthase-like_b-brl"/>
</dbReference>
<dbReference type="Pfam" id="PF08021">
    <property type="entry name" value="FAD_binding_9"/>
    <property type="match status" value="1"/>
</dbReference>
<comment type="caution">
    <text evidence="2">The sequence shown here is derived from an EMBL/GenBank/DDBJ whole genome shotgun (WGS) entry which is preliminary data.</text>
</comment>
<feature type="domain" description="FAD-binding FR-type" evidence="1">
    <location>
        <begin position="18"/>
        <end position="145"/>
    </location>
</feature>
<dbReference type="EMBL" id="BOMG01000119">
    <property type="protein sequence ID" value="GID61097.1"/>
    <property type="molecule type" value="Genomic_DNA"/>
</dbReference>
<dbReference type="Gene3D" id="2.40.30.10">
    <property type="entry name" value="Translation factors"/>
    <property type="match status" value="1"/>
</dbReference>
<evidence type="ECO:0000259" key="1">
    <source>
        <dbReference type="PROSITE" id="PS51384"/>
    </source>
</evidence>